<dbReference type="SUPFAM" id="SSF56112">
    <property type="entry name" value="Protein kinase-like (PK-like)"/>
    <property type="match status" value="1"/>
</dbReference>
<dbReference type="RefSeq" id="WP_380954582.1">
    <property type="nucleotide sequence ID" value="NZ_JBHMDI010000008.1"/>
</dbReference>
<dbReference type="InterPro" id="IPR011009">
    <property type="entry name" value="Kinase-like_dom_sf"/>
</dbReference>
<dbReference type="PROSITE" id="PS00108">
    <property type="entry name" value="PROTEIN_KINASE_ST"/>
    <property type="match status" value="1"/>
</dbReference>
<dbReference type="GO" id="GO:0016301">
    <property type="term" value="F:kinase activity"/>
    <property type="evidence" value="ECO:0007669"/>
    <property type="project" value="UniProtKB-KW"/>
</dbReference>
<evidence type="ECO:0000256" key="3">
    <source>
        <dbReference type="ARBA" id="ARBA00022777"/>
    </source>
</evidence>
<dbReference type="Gene3D" id="1.10.510.10">
    <property type="entry name" value="Transferase(Phosphotransferase) domain 1"/>
    <property type="match status" value="1"/>
</dbReference>
<dbReference type="Pfam" id="PF00069">
    <property type="entry name" value="Pkinase"/>
    <property type="match status" value="1"/>
</dbReference>
<dbReference type="PANTHER" id="PTHR43289">
    <property type="entry name" value="MITOGEN-ACTIVATED PROTEIN KINASE KINASE KINASE 20-RELATED"/>
    <property type="match status" value="1"/>
</dbReference>
<evidence type="ECO:0000259" key="7">
    <source>
        <dbReference type="PROSITE" id="PS50011"/>
    </source>
</evidence>
<evidence type="ECO:0000313" key="8">
    <source>
        <dbReference type="EMBL" id="MFB9346847.1"/>
    </source>
</evidence>
<evidence type="ECO:0000256" key="1">
    <source>
        <dbReference type="ARBA" id="ARBA00022679"/>
    </source>
</evidence>
<dbReference type="InterPro" id="IPR008271">
    <property type="entry name" value="Ser/Thr_kinase_AS"/>
</dbReference>
<proteinExistence type="predicted"/>
<feature type="binding site" evidence="5">
    <location>
        <position position="45"/>
    </location>
    <ligand>
        <name>ATP</name>
        <dbReference type="ChEBI" id="CHEBI:30616"/>
    </ligand>
</feature>
<evidence type="ECO:0000256" key="6">
    <source>
        <dbReference type="SAM" id="MobiDB-lite"/>
    </source>
</evidence>
<dbReference type="EMBL" id="JBHMDI010000008">
    <property type="protein sequence ID" value="MFB9346847.1"/>
    <property type="molecule type" value="Genomic_DNA"/>
</dbReference>
<feature type="compositionally biased region" description="Basic and acidic residues" evidence="6">
    <location>
        <begin position="326"/>
        <end position="342"/>
    </location>
</feature>
<dbReference type="InterPro" id="IPR000719">
    <property type="entry name" value="Prot_kinase_dom"/>
</dbReference>
<keyword evidence="9" id="KW-1185">Reference proteome</keyword>
<evidence type="ECO:0000313" key="9">
    <source>
        <dbReference type="Proteomes" id="UP001589753"/>
    </source>
</evidence>
<comment type="caution">
    <text evidence="8">The sequence shown here is derived from an EMBL/GenBank/DDBJ whole genome shotgun (WGS) entry which is preliminary data.</text>
</comment>
<dbReference type="Gene3D" id="3.30.200.20">
    <property type="entry name" value="Phosphorylase Kinase, domain 1"/>
    <property type="match status" value="1"/>
</dbReference>
<dbReference type="InterPro" id="IPR017441">
    <property type="entry name" value="Protein_kinase_ATP_BS"/>
</dbReference>
<dbReference type="SMART" id="SM00220">
    <property type="entry name" value="S_TKc"/>
    <property type="match status" value="1"/>
</dbReference>
<keyword evidence="3 8" id="KW-0418">Kinase</keyword>
<protein>
    <submittedName>
        <fullName evidence="8">Protein kinase</fullName>
    </submittedName>
</protein>
<dbReference type="Proteomes" id="UP001589753">
    <property type="component" value="Unassembled WGS sequence"/>
</dbReference>
<feature type="compositionally biased region" description="Basic and acidic residues" evidence="6">
    <location>
        <begin position="385"/>
        <end position="399"/>
    </location>
</feature>
<keyword evidence="1" id="KW-0808">Transferase</keyword>
<name>A0ABV5L641_9ACTN</name>
<evidence type="ECO:0000256" key="5">
    <source>
        <dbReference type="PROSITE-ProRule" id="PRU10141"/>
    </source>
</evidence>
<keyword evidence="4 5" id="KW-0067">ATP-binding</keyword>
<accession>A0ABV5L641</accession>
<keyword evidence="2 5" id="KW-0547">Nucleotide-binding</keyword>
<reference evidence="8 9" key="1">
    <citation type="submission" date="2024-09" db="EMBL/GenBank/DDBJ databases">
        <authorList>
            <person name="Sun Q."/>
            <person name="Mori K."/>
        </authorList>
    </citation>
    <scope>NUCLEOTIDE SEQUENCE [LARGE SCALE GENOMIC DNA]</scope>
    <source>
        <strain evidence="8 9">JCM 9767</strain>
    </source>
</reference>
<dbReference type="PANTHER" id="PTHR43289:SF34">
    <property type="entry name" value="SERINE_THREONINE-PROTEIN KINASE YBDM-RELATED"/>
    <property type="match status" value="1"/>
</dbReference>
<evidence type="ECO:0000256" key="2">
    <source>
        <dbReference type="ARBA" id="ARBA00022741"/>
    </source>
</evidence>
<dbReference type="PROSITE" id="PS50011">
    <property type="entry name" value="PROTEIN_KINASE_DOM"/>
    <property type="match status" value="1"/>
</dbReference>
<feature type="domain" description="Protein kinase" evidence="7">
    <location>
        <begin position="17"/>
        <end position="272"/>
    </location>
</feature>
<dbReference type="PROSITE" id="PS00107">
    <property type="entry name" value="PROTEIN_KINASE_ATP"/>
    <property type="match status" value="1"/>
</dbReference>
<gene>
    <name evidence="8" type="ORF">ACFFUA_05120</name>
</gene>
<organism evidence="8 9">
    <name type="scientific">Streptomyces heliomycini</name>
    <dbReference type="NCBI Taxonomy" id="284032"/>
    <lineage>
        <taxon>Bacteria</taxon>
        <taxon>Bacillati</taxon>
        <taxon>Actinomycetota</taxon>
        <taxon>Actinomycetes</taxon>
        <taxon>Kitasatosporales</taxon>
        <taxon>Streptomycetaceae</taxon>
        <taxon>Streptomyces</taxon>
    </lineage>
</organism>
<evidence type="ECO:0000256" key="4">
    <source>
        <dbReference type="ARBA" id="ARBA00022840"/>
    </source>
</evidence>
<sequence length="472" mass="48919">MHIAPLGPEDPAELGGYELLGRIGQGGMGQVYLGESPGGEPAAVKVIKPSVVDSETRTRFAQEVEILKTIWGARIAALLDADPDAERPWLATEYVEGLDLSRHVAAHGPLPALLTAALGATLAEALATVHRQGLLHRDLKPANVLLGPNGPKVIDFGLAVFAESSVSLTAPHMVVGTPSCMPPEQANGEKPLTPAVDVYALGAVLLFAASGHAPYRADNIHLLFHQVVDPACAPDLSGTPDELVPLLTAMLAHRPQDRPDLAEVVRQCRALIEAHGLKVAQARRRLTTYAAAPTHVLDDLLAVGGASGTRTGSGAAWTPLASPTAERARESAAPRPAGELRHGFPPGPEVPPTAVRPVAVPPAPPLGLGPHARSTPPADPRLLFRRVDTEAEPSGEARADSAPAARAGSEDAGPGRDASDAPSAAPLSPSAPLSPRRAAGRGGADRPSARSSAQARITARRLREAYAASTPF</sequence>
<feature type="region of interest" description="Disordered" evidence="6">
    <location>
        <begin position="308"/>
        <end position="472"/>
    </location>
</feature>
<feature type="compositionally biased region" description="Low complexity" evidence="6">
    <location>
        <begin position="308"/>
        <end position="325"/>
    </location>
</feature>
<feature type="compositionally biased region" description="Low complexity" evidence="6">
    <location>
        <begin position="420"/>
        <end position="437"/>
    </location>
</feature>
<dbReference type="CDD" id="cd14014">
    <property type="entry name" value="STKc_PknB_like"/>
    <property type="match status" value="1"/>
</dbReference>